<dbReference type="SUPFAM" id="SSF55785">
    <property type="entry name" value="PYP-like sensor domain (PAS domain)"/>
    <property type="match status" value="2"/>
</dbReference>
<evidence type="ECO:0000313" key="9">
    <source>
        <dbReference type="Proteomes" id="UP001500420"/>
    </source>
</evidence>
<dbReference type="PANTHER" id="PTHR43304:SF1">
    <property type="entry name" value="PAC DOMAIN-CONTAINING PROTEIN"/>
    <property type="match status" value="1"/>
</dbReference>
<dbReference type="EMBL" id="BAAADV010000003">
    <property type="protein sequence ID" value="GAA0673323.1"/>
    <property type="molecule type" value="Genomic_DNA"/>
</dbReference>
<dbReference type="EC" id="2.7.13.3" evidence="2"/>
<proteinExistence type="predicted"/>
<keyword evidence="3" id="KW-0597">Phosphoprotein</keyword>
<feature type="domain" description="PAC" evidence="7">
    <location>
        <begin position="192"/>
        <end position="255"/>
    </location>
</feature>
<feature type="compositionally biased region" description="Basic and acidic residues" evidence="6">
    <location>
        <begin position="468"/>
        <end position="480"/>
    </location>
</feature>
<dbReference type="Pfam" id="PF08447">
    <property type="entry name" value="PAS_3"/>
    <property type="match status" value="1"/>
</dbReference>
<dbReference type="CDD" id="cd00130">
    <property type="entry name" value="PAS"/>
    <property type="match status" value="1"/>
</dbReference>
<dbReference type="InterPro" id="IPR036097">
    <property type="entry name" value="HisK_dim/P_sf"/>
</dbReference>
<evidence type="ECO:0000256" key="1">
    <source>
        <dbReference type="ARBA" id="ARBA00000085"/>
    </source>
</evidence>
<evidence type="ECO:0000256" key="4">
    <source>
        <dbReference type="ARBA" id="ARBA00022679"/>
    </source>
</evidence>
<evidence type="ECO:0000259" key="7">
    <source>
        <dbReference type="PROSITE" id="PS50113"/>
    </source>
</evidence>
<dbReference type="InterPro" id="IPR003661">
    <property type="entry name" value="HisK_dim/P_dom"/>
</dbReference>
<dbReference type="SUPFAM" id="SSF47384">
    <property type="entry name" value="Homodimeric domain of signal transducing histidine kinase"/>
    <property type="match status" value="1"/>
</dbReference>
<dbReference type="Gene3D" id="3.30.565.10">
    <property type="entry name" value="Histidine kinase-like ATPase, C-terminal domain"/>
    <property type="match status" value="1"/>
</dbReference>
<dbReference type="InterPro" id="IPR013655">
    <property type="entry name" value="PAS_fold_3"/>
</dbReference>
<dbReference type="PANTHER" id="PTHR43304">
    <property type="entry name" value="PHYTOCHROME-LIKE PROTEIN CPH1"/>
    <property type="match status" value="1"/>
</dbReference>
<keyword evidence="4" id="KW-0808">Transferase</keyword>
<dbReference type="InterPro" id="IPR000700">
    <property type="entry name" value="PAS-assoc_C"/>
</dbReference>
<gene>
    <name evidence="8" type="ORF">GCM10009020_20400</name>
</gene>
<organism evidence="8 9">
    <name type="scientific">Natronoarchaeum mannanilyticum</name>
    <dbReference type="NCBI Taxonomy" id="926360"/>
    <lineage>
        <taxon>Archaea</taxon>
        <taxon>Methanobacteriati</taxon>
        <taxon>Methanobacteriota</taxon>
        <taxon>Stenosarchaea group</taxon>
        <taxon>Halobacteria</taxon>
        <taxon>Halobacteriales</taxon>
        <taxon>Natronoarchaeaceae</taxon>
    </lineage>
</organism>
<feature type="region of interest" description="Disordered" evidence="6">
    <location>
        <begin position="1"/>
        <end position="45"/>
    </location>
</feature>
<dbReference type="GO" id="GO:0000155">
    <property type="term" value="F:phosphorelay sensor kinase activity"/>
    <property type="evidence" value="ECO:0007669"/>
    <property type="project" value="InterPro"/>
</dbReference>
<reference evidence="8 9" key="1">
    <citation type="journal article" date="2019" name="Int. J. Syst. Evol. Microbiol.">
        <title>The Global Catalogue of Microorganisms (GCM) 10K type strain sequencing project: providing services to taxonomists for standard genome sequencing and annotation.</title>
        <authorList>
            <consortium name="The Broad Institute Genomics Platform"/>
            <consortium name="The Broad Institute Genome Sequencing Center for Infectious Disease"/>
            <person name="Wu L."/>
            <person name="Ma J."/>
        </authorList>
    </citation>
    <scope>NUCLEOTIDE SEQUENCE [LARGE SCALE GENOMIC DNA]</scope>
    <source>
        <strain evidence="8 9">JCM 16328</strain>
    </source>
</reference>
<dbReference type="InterPro" id="IPR035965">
    <property type="entry name" value="PAS-like_dom_sf"/>
</dbReference>
<keyword evidence="9" id="KW-1185">Reference proteome</keyword>
<evidence type="ECO:0000256" key="2">
    <source>
        <dbReference type="ARBA" id="ARBA00012438"/>
    </source>
</evidence>
<dbReference type="PROSITE" id="PS50113">
    <property type="entry name" value="PAC"/>
    <property type="match status" value="1"/>
</dbReference>
<keyword evidence="5" id="KW-0418">Kinase</keyword>
<comment type="caution">
    <text evidence="8">The sequence shown here is derived from an EMBL/GenBank/DDBJ whole genome shotgun (WGS) entry which is preliminary data.</text>
</comment>
<evidence type="ECO:0000256" key="3">
    <source>
        <dbReference type="ARBA" id="ARBA00022553"/>
    </source>
</evidence>
<evidence type="ECO:0000313" key="8">
    <source>
        <dbReference type="EMBL" id="GAA0673323.1"/>
    </source>
</evidence>
<dbReference type="InterPro" id="IPR000014">
    <property type="entry name" value="PAS"/>
</dbReference>
<dbReference type="Pfam" id="PF08448">
    <property type="entry name" value="PAS_4"/>
    <property type="match status" value="1"/>
</dbReference>
<dbReference type="NCBIfam" id="TIGR00229">
    <property type="entry name" value="sensory_box"/>
    <property type="match status" value="1"/>
</dbReference>
<dbReference type="Proteomes" id="UP001500420">
    <property type="component" value="Unassembled WGS sequence"/>
</dbReference>
<dbReference type="Gene3D" id="3.30.450.20">
    <property type="entry name" value="PAS domain"/>
    <property type="match status" value="2"/>
</dbReference>
<evidence type="ECO:0000256" key="6">
    <source>
        <dbReference type="SAM" id="MobiDB-lite"/>
    </source>
</evidence>
<accession>A0AAV3TAJ5</accession>
<dbReference type="InterPro" id="IPR013656">
    <property type="entry name" value="PAS_4"/>
</dbReference>
<feature type="region of interest" description="Disordered" evidence="6">
    <location>
        <begin position="441"/>
        <end position="480"/>
    </location>
</feature>
<evidence type="ECO:0000256" key="5">
    <source>
        <dbReference type="ARBA" id="ARBA00022777"/>
    </source>
</evidence>
<dbReference type="AlphaFoldDB" id="A0AAV3TAJ5"/>
<dbReference type="InterPro" id="IPR052162">
    <property type="entry name" value="Sensor_kinase/Photoreceptor"/>
</dbReference>
<name>A0AAV3TAJ5_9EURY</name>
<protein>
    <recommendedName>
        <fullName evidence="2">histidine kinase</fullName>
        <ecNumber evidence="2">2.7.13.3</ecNumber>
    </recommendedName>
</protein>
<comment type="catalytic activity">
    <reaction evidence="1">
        <text>ATP + protein L-histidine = ADP + protein N-phospho-L-histidine.</text>
        <dbReference type="EC" id="2.7.13.3"/>
    </reaction>
</comment>
<dbReference type="InterPro" id="IPR036890">
    <property type="entry name" value="HATPase_C_sf"/>
</dbReference>
<dbReference type="CDD" id="cd00082">
    <property type="entry name" value="HisKA"/>
    <property type="match status" value="1"/>
</dbReference>
<sequence>MEYPRMDGATGDGRRVAIDETPGTIYRRRGEDRQPIVSASDGIGDLTGHDADALAREGRGWLDLVHPDDREEVRAAVADADGEANEATYRIERANGDVRFVRDRFLAAPDDPAVIEGVALDVTETERRRRELAEDAELLEAIFEHVPIHVFVKDCEGRHVHRSDFLDFPENVIGKRDIDVDFINEESARAAYEDDMRVIEEGETVLDQEEHYPAVGEWDLTSKVPLYDEDGEVMGLLGATRRITDRKRAEQELRRKTERLDNFADVVANDIRQPLSEARRRARQIDDPDADEAHVEAAREAVRRAGAVVDDVLALSRDGELSLDPEPVSLRSVVVDAWERAGDDEDALAAPEDVELRADRSHLRRAFENLFRRGAAPVAVETTDDGFAVELAGWTDTPRERGVGDDPQAVDAGQRGDGAGLELGLVEEIVAGHGWSIRAAGGASLANPTPESPDAPGGRTRIEITGVELRETTDDTERSE</sequence>